<accession>A0A644WJY3</accession>
<sequence length="173" mass="19702">MKIKSIRNIFALALILFTVYSCTGFEDGPKISFRSTGKKLCSTKWKIETATKNNTDITADVLSHFNFRLFFGGAKDTYGGTIITELIIYNTDDNGGAGFGDWNFATNDVYSSNYDDSKIDVQLLSFSGDTNTYYPFVKTQFIRYSIQRLTMKELWLQHTDSIGTEFFIKFKNS</sequence>
<dbReference type="AlphaFoldDB" id="A0A644WJY3"/>
<evidence type="ECO:0008006" key="2">
    <source>
        <dbReference type="Google" id="ProtNLM"/>
    </source>
</evidence>
<name>A0A644WJY3_9ZZZZ</name>
<gene>
    <name evidence="1" type="ORF">SDC9_48803</name>
</gene>
<evidence type="ECO:0000313" key="1">
    <source>
        <dbReference type="EMBL" id="MPM02554.1"/>
    </source>
</evidence>
<organism evidence="1">
    <name type="scientific">bioreactor metagenome</name>
    <dbReference type="NCBI Taxonomy" id="1076179"/>
    <lineage>
        <taxon>unclassified sequences</taxon>
        <taxon>metagenomes</taxon>
        <taxon>ecological metagenomes</taxon>
    </lineage>
</organism>
<proteinExistence type="predicted"/>
<dbReference type="EMBL" id="VSSQ01000877">
    <property type="protein sequence ID" value="MPM02554.1"/>
    <property type="molecule type" value="Genomic_DNA"/>
</dbReference>
<comment type="caution">
    <text evidence="1">The sequence shown here is derived from an EMBL/GenBank/DDBJ whole genome shotgun (WGS) entry which is preliminary data.</text>
</comment>
<protein>
    <recommendedName>
        <fullName evidence="2">Lipoprotein</fullName>
    </recommendedName>
</protein>
<reference evidence="1" key="1">
    <citation type="submission" date="2019-08" db="EMBL/GenBank/DDBJ databases">
        <authorList>
            <person name="Kucharzyk K."/>
            <person name="Murdoch R.W."/>
            <person name="Higgins S."/>
            <person name="Loffler F."/>
        </authorList>
    </citation>
    <scope>NUCLEOTIDE SEQUENCE</scope>
</reference>
<dbReference type="PROSITE" id="PS51257">
    <property type="entry name" value="PROKAR_LIPOPROTEIN"/>
    <property type="match status" value="1"/>
</dbReference>